<comment type="subcellular location">
    <subcellularLocation>
        <location evidence="1">Nucleus</location>
    </subcellularLocation>
</comment>
<feature type="compositionally biased region" description="Low complexity" evidence="5">
    <location>
        <begin position="61"/>
        <end position="70"/>
    </location>
</feature>
<dbReference type="Proteomes" id="UP000193648">
    <property type="component" value="Unassembled WGS sequence"/>
</dbReference>
<dbReference type="GO" id="GO:0003677">
    <property type="term" value="F:DNA binding"/>
    <property type="evidence" value="ECO:0007669"/>
    <property type="project" value="InterPro"/>
</dbReference>
<organism evidence="6 7">
    <name type="scientific">Lobosporangium transversale</name>
    <dbReference type="NCBI Taxonomy" id="64571"/>
    <lineage>
        <taxon>Eukaryota</taxon>
        <taxon>Fungi</taxon>
        <taxon>Fungi incertae sedis</taxon>
        <taxon>Mucoromycota</taxon>
        <taxon>Mortierellomycotina</taxon>
        <taxon>Mortierellomycetes</taxon>
        <taxon>Mortierellales</taxon>
        <taxon>Mortierellaceae</taxon>
        <taxon>Lobosporangium</taxon>
    </lineage>
</organism>
<feature type="region of interest" description="Disordered" evidence="5">
    <location>
        <begin position="380"/>
        <end position="415"/>
    </location>
</feature>
<dbReference type="PANTHER" id="PTHR13408">
    <property type="entry name" value="DNA-DIRECTED RNA POLYMERASE III"/>
    <property type="match status" value="1"/>
</dbReference>
<dbReference type="OrthoDB" id="5836119at2759"/>
<gene>
    <name evidence="6" type="ORF">BCR41DRAFT_386347</name>
</gene>
<evidence type="ECO:0000256" key="5">
    <source>
        <dbReference type="SAM" id="MobiDB-lite"/>
    </source>
</evidence>
<dbReference type="PANTHER" id="PTHR13408:SF0">
    <property type="entry name" value="DNA-DIRECTED RNA POLYMERASE III SUBUNIT RPC4"/>
    <property type="match status" value="1"/>
</dbReference>
<dbReference type="InParanoid" id="A0A1Y2GNN7"/>
<protein>
    <submittedName>
        <fullName evidence="6">RNA polymerase III RPC4-domain-containing protein</fullName>
    </submittedName>
</protein>
<keyword evidence="3" id="KW-0804">Transcription</keyword>
<dbReference type="InterPro" id="IPR007811">
    <property type="entry name" value="RPC4"/>
</dbReference>
<feature type="compositionally biased region" description="Polar residues" evidence="5">
    <location>
        <begin position="1"/>
        <end position="14"/>
    </location>
</feature>
<evidence type="ECO:0000256" key="4">
    <source>
        <dbReference type="ARBA" id="ARBA00023242"/>
    </source>
</evidence>
<dbReference type="Pfam" id="PF05132">
    <property type="entry name" value="RNA_pol_Rpc4"/>
    <property type="match status" value="1"/>
</dbReference>
<evidence type="ECO:0000313" key="7">
    <source>
        <dbReference type="Proteomes" id="UP000193648"/>
    </source>
</evidence>
<evidence type="ECO:0000256" key="3">
    <source>
        <dbReference type="ARBA" id="ARBA00023163"/>
    </source>
</evidence>
<feature type="compositionally biased region" description="Low complexity" evidence="5">
    <location>
        <begin position="308"/>
        <end position="322"/>
    </location>
</feature>
<accession>A0A1Y2GNN7</accession>
<evidence type="ECO:0000313" key="6">
    <source>
        <dbReference type="EMBL" id="ORZ16793.1"/>
    </source>
</evidence>
<feature type="compositionally biased region" description="Basic and acidic residues" evidence="5">
    <location>
        <begin position="108"/>
        <end position="117"/>
    </location>
</feature>
<feature type="compositionally biased region" description="Low complexity" evidence="5">
    <location>
        <begin position="26"/>
        <end position="38"/>
    </location>
</feature>
<reference evidence="6 7" key="1">
    <citation type="submission" date="2016-07" db="EMBL/GenBank/DDBJ databases">
        <title>Pervasive Adenine N6-methylation of Active Genes in Fungi.</title>
        <authorList>
            <consortium name="DOE Joint Genome Institute"/>
            <person name="Mondo S.J."/>
            <person name="Dannebaum R.O."/>
            <person name="Kuo R.C."/>
            <person name="Labutti K."/>
            <person name="Haridas S."/>
            <person name="Kuo A."/>
            <person name="Salamov A."/>
            <person name="Ahrendt S.R."/>
            <person name="Lipzen A."/>
            <person name="Sullivan W."/>
            <person name="Andreopoulos W.B."/>
            <person name="Clum A."/>
            <person name="Lindquist E."/>
            <person name="Daum C."/>
            <person name="Ramamoorthy G.K."/>
            <person name="Gryganskyi A."/>
            <person name="Culley D."/>
            <person name="Magnuson J.K."/>
            <person name="James T.Y."/>
            <person name="O'Malley M.A."/>
            <person name="Stajich J.E."/>
            <person name="Spatafora J.W."/>
            <person name="Visel A."/>
            <person name="Grigoriev I.V."/>
        </authorList>
    </citation>
    <scope>NUCLEOTIDE SEQUENCE [LARGE SCALE GENOMIC DNA]</scope>
    <source>
        <strain evidence="6 7">NRRL 3116</strain>
    </source>
</reference>
<feature type="compositionally biased region" description="Basic and acidic residues" evidence="5">
    <location>
        <begin position="224"/>
        <end position="247"/>
    </location>
</feature>
<feature type="region of interest" description="Disordered" evidence="5">
    <location>
        <begin position="1"/>
        <end position="142"/>
    </location>
</feature>
<sequence length="502" mass="52139">MSEDTGSSSTNNPRPGTPVGRGAGASGTTSALGSIGSIHTPTATPAGRLSSLRGGRGGAIGSSASTRGGTMKMKFAPTIPTKRNKKDVAPSLLEEARAGSEAGGSSRGRGERGERGSGRGRGRGRGRFEDVAATASGPFSLGPAAFARSRVVASGGGTSGAHSSYTGVQAVKVEQGEGLSGEDREYYGAAAVDMKFGSTATDASAPTGLESPKDETKSGVTTGTKEDKMKEQELEQKTKTELGHTKTFEGNNQGVYDGDDEDIKPKIEGPARDLLPSFETDRLFFFQFPSVMPAFKPRVVTDIPMSSVISSSVSSPERSSYSTPDNVEKTEDSEDGLLAVKAEPMDVDRSTLIADNTDLSQIKTEQSESKIGIPIPGGALMSSSSSSAPVGQRAKPKVSTTTGGGNTLNGSNPVEKEEVTESHLQQEGKIGRLLIYKSGKVKMQIGDIVMDVSSGADCSFLQDVVVVDSANKQAFVMGTVDKRLICVPNLTHLLSGLEASDV</sequence>
<comment type="caution">
    <text evidence="6">The sequence shown here is derived from an EMBL/GenBank/DDBJ whole genome shotgun (WGS) entry which is preliminary data.</text>
</comment>
<dbReference type="EMBL" id="MCFF01000017">
    <property type="protein sequence ID" value="ORZ16793.1"/>
    <property type="molecule type" value="Genomic_DNA"/>
</dbReference>
<keyword evidence="4" id="KW-0539">Nucleus</keyword>
<dbReference type="RefSeq" id="XP_021881728.1">
    <property type="nucleotide sequence ID" value="XM_022027781.1"/>
</dbReference>
<evidence type="ECO:0000256" key="1">
    <source>
        <dbReference type="ARBA" id="ARBA00004123"/>
    </source>
</evidence>
<keyword evidence="7" id="KW-1185">Reference proteome</keyword>
<keyword evidence="2" id="KW-0240">DNA-directed RNA polymerase</keyword>
<dbReference type="GeneID" id="33569624"/>
<evidence type="ECO:0000256" key="2">
    <source>
        <dbReference type="ARBA" id="ARBA00022478"/>
    </source>
</evidence>
<dbReference type="GO" id="GO:0005666">
    <property type="term" value="C:RNA polymerase III complex"/>
    <property type="evidence" value="ECO:0007669"/>
    <property type="project" value="InterPro"/>
</dbReference>
<dbReference type="AlphaFoldDB" id="A0A1Y2GNN7"/>
<dbReference type="GO" id="GO:0042797">
    <property type="term" value="P:tRNA transcription by RNA polymerase III"/>
    <property type="evidence" value="ECO:0007669"/>
    <property type="project" value="TreeGrafter"/>
</dbReference>
<name>A0A1Y2GNN7_9FUNG</name>
<feature type="region of interest" description="Disordered" evidence="5">
    <location>
        <begin position="200"/>
        <end position="260"/>
    </location>
</feature>
<feature type="region of interest" description="Disordered" evidence="5">
    <location>
        <begin position="308"/>
        <end position="335"/>
    </location>
</feature>
<proteinExistence type="predicted"/>
<dbReference type="STRING" id="64571.A0A1Y2GNN7"/>